<dbReference type="OrthoDB" id="14880at2157"/>
<evidence type="ECO:0000313" key="4">
    <source>
        <dbReference type="EMBL" id="GGT93358.1"/>
    </source>
</evidence>
<dbReference type="PANTHER" id="PTHR46268">
    <property type="entry name" value="STRESS RESPONSE PROTEIN NHAX"/>
    <property type="match status" value="1"/>
</dbReference>
<dbReference type="EMBL" id="AP018553">
    <property type="protein sequence ID" value="BBD72609.1"/>
    <property type="molecule type" value="Genomic_DNA"/>
</dbReference>
<dbReference type="InterPro" id="IPR006015">
    <property type="entry name" value="Universal_stress_UspA"/>
</dbReference>
<gene>
    <name evidence="4" type="ORF">GCM10007116_08780</name>
    <name evidence="3" type="ORF">HS1genome_0998</name>
</gene>
<accession>A0A348B357</accession>
<reference evidence="5" key="2">
    <citation type="submission" date="2018-04" db="EMBL/GenBank/DDBJ databases">
        <title>Complete genome sequence of Sulfodiicoccus acidiphilus strain HS-1.</title>
        <authorList>
            <person name="Sakai H.D."/>
            <person name="Kurosawa N."/>
        </authorList>
    </citation>
    <scope>NUCLEOTIDE SEQUENCE [LARGE SCALE GENOMIC DNA]</scope>
    <source>
        <strain evidence="5">HS-1</strain>
    </source>
</reference>
<reference evidence="4" key="4">
    <citation type="submission" date="2020-09" db="EMBL/GenBank/DDBJ databases">
        <authorList>
            <person name="Sun Q."/>
            <person name="Ohkuma M."/>
        </authorList>
    </citation>
    <scope>NUCLEOTIDE SEQUENCE</scope>
    <source>
        <strain evidence="4">JCM 31740</strain>
    </source>
</reference>
<dbReference type="Proteomes" id="UP000276741">
    <property type="component" value="Chromosome"/>
</dbReference>
<evidence type="ECO:0000313" key="5">
    <source>
        <dbReference type="Proteomes" id="UP000276741"/>
    </source>
</evidence>
<evidence type="ECO:0000259" key="2">
    <source>
        <dbReference type="Pfam" id="PF00582"/>
    </source>
</evidence>
<keyword evidence="5" id="KW-1185">Reference proteome</keyword>
<dbReference type="AlphaFoldDB" id="A0A348B357"/>
<dbReference type="InterPro" id="IPR006016">
    <property type="entry name" value="UspA"/>
</dbReference>
<comment type="similarity">
    <text evidence="1">Belongs to the universal stress protein A family.</text>
</comment>
<dbReference type="Gene3D" id="3.40.50.620">
    <property type="entry name" value="HUPs"/>
    <property type="match status" value="1"/>
</dbReference>
<reference evidence="3" key="3">
    <citation type="journal article" date="2019" name="BMC Res. Notes">
        <title>Complete genome sequence of the Sulfodiicoccus acidiphilus strain HS-1T, the first crenarchaeon that lacks polB3, isolated from an acidic hot spring in Ohwaku-dani, Hakone, Japan.</title>
        <authorList>
            <person name="Sakai H.D."/>
            <person name="Kurosawa N."/>
        </authorList>
    </citation>
    <scope>NUCLEOTIDE SEQUENCE</scope>
    <source>
        <strain evidence="3">HS-1</strain>
    </source>
</reference>
<dbReference type="Pfam" id="PF00582">
    <property type="entry name" value="Usp"/>
    <property type="match status" value="1"/>
</dbReference>
<organism evidence="3 5">
    <name type="scientific">Sulfodiicoccus acidiphilus</name>
    <dbReference type="NCBI Taxonomy" id="1670455"/>
    <lineage>
        <taxon>Archaea</taxon>
        <taxon>Thermoproteota</taxon>
        <taxon>Thermoprotei</taxon>
        <taxon>Sulfolobales</taxon>
        <taxon>Sulfolobaceae</taxon>
        <taxon>Sulfodiicoccus</taxon>
    </lineage>
</organism>
<dbReference type="PRINTS" id="PR01438">
    <property type="entry name" value="UNVRSLSTRESS"/>
</dbReference>
<dbReference type="KEGG" id="sacd:HS1genome_0998"/>
<name>A0A348B357_9CREN</name>
<dbReference type="CDD" id="cd00293">
    <property type="entry name" value="USP-like"/>
    <property type="match status" value="1"/>
</dbReference>
<evidence type="ECO:0000313" key="3">
    <source>
        <dbReference type="EMBL" id="BBD72609.1"/>
    </source>
</evidence>
<protein>
    <submittedName>
        <fullName evidence="3">Universal stress protein A</fullName>
    </submittedName>
</protein>
<dbReference type="PANTHER" id="PTHR46268:SF25">
    <property type="entry name" value="USPA DOMAIN PROTEIN"/>
    <property type="match status" value="1"/>
</dbReference>
<reference evidence="4" key="1">
    <citation type="journal article" date="2014" name="Int. J. Syst. Evol. Microbiol.">
        <title>Complete genome sequence of Corynebacterium casei LMG S-19264T (=DSM 44701T), isolated from a smear-ripened cheese.</title>
        <authorList>
            <consortium name="US DOE Joint Genome Institute (JGI-PGF)"/>
            <person name="Walter F."/>
            <person name="Albersmeier A."/>
            <person name="Kalinowski J."/>
            <person name="Ruckert C."/>
        </authorList>
    </citation>
    <scope>NUCLEOTIDE SEQUENCE</scope>
    <source>
        <strain evidence="4">JCM 31740</strain>
    </source>
</reference>
<evidence type="ECO:0000256" key="1">
    <source>
        <dbReference type="ARBA" id="ARBA00008791"/>
    </source>
</evidence>
<sequence>MESSYRVSFWLRKVLVPVDGSENGFRALELAVDFAKRYGSKITVVHVKGEGTDEVRKSVQSKLERKVDYEFKLLEAGTDSSVPNEILKELYDGSYDAVILGARGTSINQELNIGSTALAIAANSPTTVIIVR</sequence>
<dbReference type="GeneID" id="38666507"/>
<dbReference type="EMBL" id="BMQS01000007">
    <property type="protein sequence ID" value="GGT93358.1"/>
    <property type="molecule type" value="Genomic_DNA"/>
</dbReference>
<feature type="domain" description="UspA" evidence="2">
    <location>
        <begin position="12"/>
        <end position="132"/>
    </location>
</feature>
<dbReference type="Proteomes" id="UP000616143">
    <property type="component" value="Unassembled WGS sequence"/>
</dbReference>
<dbReference type="RefSeq" id="WP_126449883.1">
    <property type="nucleotide sequence ID" value="NZ_AP018553.1"/>
</dbReference>
<dbReference type="InterPro" id="IPR014729">
    <property type="entry name" value="Rossmann-like_a/b/a_fold"/>
</dbReference>
<proteinExistence type="inferred from homology"/>
<dbReference type="SUPFAM" id="SSF52402">
    <property type="entry name" value="Adenine nucleotide alpha hydrolases-like"/>
    <property type="match status" value="1"/>
</dbReference>